<dbReference type="RefSeq" id="WP_185193841.1">
    <property type="nucleotide sequence ID" value="NZ_JACKXD010000005.1"/>
</dbReference>
<gene>
    <name evidence="2" type="ORF">H5V44_14445</name>
</gene>
<accession>A0A7J9SMU2</accession>
<feature type="region of interest" description="Disordered" evidence="1">
    <location>
        <begin position="1"/>
        <end position="74"/>
    </location>
</feature>
<comment type="caution">
    <text evidence="2">The sequence shown here is derived from an EMBL/GenBank/DDBJ whole genome shotgun (WGS) entry which is preliminary data.</text>
</comment>
<dbReference type="EMBL" id="JACKXD010000005">
    <property type="protein sequence ID" value="MBB6647469.1"/>
    <property type="molecule type" value="Genomic_DNA"/>
</dbReference>
<organism evidence="2 3">
    <name type="scientific">Halobellus ruber</name>
    <dbReference type="NCBI Taxonomy" id="2761102"/>
    <lineage>
        <taxon>Archaea</taxon>
        <taxon>Methanobacteriati</taxon>
        <taxon>Methanobacteriota</taxon>
        <taxon>Stenosarchaea group</taxon>
        <taxon>Halobacteria</taxon>
        <taxon>Halobacteriales</taxon>
        <taxon>Haloferacaceae</taxon>
        <taxon>Halobellus</taxon>
    </lineage>
</organism>
<feature type="compositionally biased region" description="Basic and acidic residues" evidence="1">
    <location>
        <begin position="65"/>
        <end position="74"/>
    </location>
</feature>
<keyword evidence="3" id="KW-1185">Reference proteome</keyword>
<evidence type="ECO:0000256" key="1">
    <source>
        <dbReference type="SAM" id="MobiDB-lite"/>
    </source>
</evidence>
<dbReference type="AlphaFoldDB" id="A0A7J9SMU2"/>
<name>A0A7J9SMU2_9EURY</name>
<sequence>MIQSSERNDEATAEDKTPHGAPKPEDFDGREREGEEREIPPEVRDKQEDRYQDKSGVARENANPDQHRDEEEYD</sequence>
<reference evidence="2 3" key="1">
    <citation type="submission" date="2020-08" db="EMBL/GenBank/DDBJ databases">
        <authorList>
            <person name="Seo M.-J."/>
        </authorList>
    </citation>
    <scope>NUCLEOTIDE SEQUENCE [LARGE SCALE GENOMIC DNA]</scope>
    <source>
        <strain evidence="2 3">MBLA0160</strain>
    </source>
</reference>
<dbReference type="Proteomes" id="UP000546257">
    <property type="component" value="Unassembled WGS sequence"/>
</dbReference>
<feature type="compositionally biased region" description="Basic and acidic residues" evidence="1">
    <location>
        <begin position="1"/>
        <end position="57"/>
    </location>
</feature>
<evidence type="ECO:0000313" key="2">
    <source>
        <dbReference type="EMBL" id="MBB6647469.1"/>
    </source>
</evidence>
<evidence type="ECO:0000313" key="3">
    <source>
        <dbReference type="Proteomes" id="UP000546257"/>
    </source>
</evidence>
<proteinExistence type="predicted"/>
<protein>
    <submittedName>
        <fullName evidence="2">Uncharacterized protein</fullName>
    </submittedName>
</protein>